<dbReference type="SMART" id="SM00342">
    <property type="entry name" value="HTH_ARAC"/>
    <property type="match status" value="1"/>
</dbReference>
<evidence type="ECO:0000256" key="2">
    <source>
        <dbReference type="ARBA" id="ARBA00023125"/>
    </source>
</evidence>
<dbReference type="SUPFAM" id="SSF46689">
    <property type="entry name" value="Homeodomain-like"/>
    <property type="match status" value="2"/>
</dbReference>
<gene>
    <name evidence="5" type="ORF">SAMN05216551_1164</name>
</gene>
<dbReference type="AlphaFoldDB" id="A0A1H2PW70"/>
<dbReference type="OrthoDB" id="185346at2"/>
<dbReference type="Gene3D" id="1.10.10.60">
    <property type="entry name" value="Homeodomain-like"/>
    <property type="match status" value="2"/>
</dbReference>
<evidence type="ECO:0000256" key="3">
    <source>
        <dbReference type="ARBA" id="ARBA00023163"/>
    </source>
</evidence>
<protein>
    <submittedName>
        <fullName evidence="5">AraC-type DNA-binding protein</fullName>
    </submittedName>
</protein>
<dbReference type="PANTHER" id="PTHR47893:SF1">
    <property type="entry name" value="REGULATORY PROTEIN PCHR"/>
    <property type="match status" value="1"/>
</dbReference>
<accession>A0A1H2PW70</accession>
<dbReference type="InterPro" id="IPR018062">
    <property type="entry name" value="HTH_AraC-typ_CS"/>
</dbReference>
<keyword evidence="3" id="KW-0804">Transcription</keyword>
<evidence type="ECO:0000256" key="1">
    <source>
        <dbReference type="ARBA" id="ARBA00023015"/>
    </source>
</evidence>
<dbReference type="PANTHER" id="PTHR47893">
    <property type="entry name" value="REGULATORY PROTEIN PCHR"/>
    <property type="match status" value="1"/>
</dbReference>
<dbReference type="GO" id="GO:0043565">
    <property type="term" value="F:sequence-specific DNA binding"/>
    <property type="evidence" value="ECO:0007669"/>
    <property type="project" value="InterPro"/>
</dbReference>
<dbReference type="PROSITE" id="PS00041">
    <property type="entry name" value="HTH_ARAC_FAMILY_1"/>
    <property type="match status" value="1"/>
</dbReference>
<evidence type="ECO:0000313" key="6">
    <source>
        <dbReference type="Proteomes" id="UP000243719"/>
    </source>
</evidence>
<proteinExistence type="predicted"/>
<evidence type="ECO:0000259" key="4">
    <source>
        <dbReference type="PROSITE" id="PS01124"/>
    </source>
</evidence>
<evidence type="ECO:0000313" key="5">
    <source>
        <dbReference type="EMBL" id="SDV51250.1"/>
    </source>
</evidence>
<dbReference type="STRING" id="1770053.SAMN05216551_1164"/>
<keyword evidence="2 5" id="KW-0238">DNA-binding</keyword>
<reference evidence="6" key="1">
    <citation type="submission" date="2016-09" db="EMBL/GenBank/DDBJ databases">
        <authorList>
            <person name="Varghese N."/>
            <person name="Submissions S."/>
        </authorList>
    </citation>
    <scope>NUCLEOTIDE SEQUENCE [LARGE SCALE GENOMIC DNA]</scope>
    <source>
        <strain evidence="6">JS23</strain>
    </source>
</reference>
<dbReference type="GO" id="GO:0003700">
    <property type="term" value="F:DNA-binding transcription factor activity"/>
    <property type="evidence" value="ECO:0007669"/>
    <property type="project" value="InterPro"/>
</dbReference>
<dbReference type="PRINTS" id="PR00032">
    <property type="entry name" value="HTHARAC"/>
</dbReference>
<keyword evidence="1" id="KW-0805">Transcription regulation</keyword>
<dbReference type="InterPro" id="IPR020449">
    <property type="entry name" value="Tscrpt_reg_AraC-type_HTH"/>
</dbReference>
<dbReference type="RefSeq" id="WP_091912748.1">
    <property type="nucleotide sequence ID" value="NZ_FNLO01000016.1"/>
</dbReference>
<organism evidence="5 6">
    <name type="scientific">Chitinasiproducens palmae</name>
    <dbReference type="NCBI Taxonomy" id="1770053"/>
    <lineage>
        <taxon>Bacteria</taxon>
        <taxon>Pseudomonadati</taxon>
        <taxon>Pseudomonadota</taxon>
        <taxon>Betaproteobacteria</taxon>
        <taxon>Burkholderiales</taxon>
        <taxon>Burkholderiaceae</taxon>
        <taxon>Chitinasiproducens</taxon>
    </lineage>
</organism>
<name>A0A1H2PW70_9BURK</name>
<dbReference type="InterPro" id="IPR009057">
    <property type="entry name" value="Homeodomain-like_sf"/>
</dbReference>
<keyword evidence="6" id="KW-1185">Reference proteome</keyword>
<dbReference type="PROSITE" id="PS01124">
    <property type="entry name" value="HTH_ARAC_FAMILY_2"/>
    <property type="match status" value="1"/>
</dbReference>
<dbReference type="EMBL" id="FNLO01000016">
    <property type="protein sequence ID" value="SDV51250.1"/>
    <property type="molecule type" value="Genomic_DNA"/>
</dbReference>
<feature type="domain" description="HTH araC/xylS-type" evidence="4">
    <location>
        <begin position="230"/>
        <end position="328"/>
    </location>
</feature>
<dbReference type="InterPro" id="IPR018060">
    <property type="entry name" value="HTH_AraC"/>
</dbReference>
<sequence length="329" mass="35408">MTVADVPRSIPDVAGAAPTGYELVSDETFGRRRLLRARPTSPGVAGERAYLHVGSGMSVSASALHHVEPGVETILGGGVLKMHVRLAGESMVGVGRCDRSIAAQTCSALIHPRGERKLERFDGAVSEQSVTVACSAAFLAEEYGLDRTPQPAPLARFLAGSDDARCDLDLQLRLDTRIAARAILDDFFGARPEPMLIEARALELLGQFFSQVRDSTGTETVRPYDRRLAAQAREALDASLEEPPALAALARSVGTHPAKLMRVFKAVHGLTISEYVEAARMARAHRLLADENVSVTSVALEVGYRHPGNFATAFKRHFGILPSAVRHGR</sequence>
<dbReference type="Pfam" id="PF12833">
    <property type="entry name" value="HTH_18"/>
    <property type="match status" value="1"/>
</dbReference>
<dbReference type="Proteomes" id="UP000243719">
    <property type="component" value="Unassembled WGS sequence"/>
</dbReference>
<dbReference type="InterPro" id="IPR053142">
    <property type="entry name" value="PchR_regulatory_protein"/>
</dbReference>